<protein>
    <submittedName>
        <fullName evidence="3">Uncharacterized protein</fullName>
    </submittedName>
</protein>
<dbReference type="STRING" id="945553.A0A0D2KLH5"/>
<feature type="chain" id="PRO_5002246304" evidence="2">
    <location>
        <begin position="22"/>
        <end position="173"/>
    </location>
</feature>
<dbReference type="EMBL" id="KN817644">
    <property type="protein sequence ID" value="KJA15472.1"/>
    <property type="molecule type" value="Genomic_DNA"/>
</dbReference>
<evidence type="ECO:0000313" key="3">
    <source>
        <dbReference type="EMBL" id="KJA15472.1"/>
    </source>
</evidence>
<feature type="region of interest" description="Disordered" evidence="1">
    <location>
        <begin position="39"/>
        <end position="58"/>
    </location>
</feature>
<keyword evidence="2" id="KW-0732">Signal</keyword>
<organism evidence="3 4">
    <name type="scientific">Hypholoma sublateritium (strain FD-334 SS-4)</name>
    <dbReference type="NCBI Taxonomy" id="945553"/>
    <lineage>
        <taxon>Eukaryota</taxon>
        <taxon>Fungi</taxon>
        <taxon>Dikarya</taxon>
        <taxon>Basidiomycota</taxon>
        <taxon>Agaricomycotina</taxon>
        <taxon>Agaricomycetes</taxon>
        <taxon>Agaricomycetidae</taxon>
        <taxon>Agaricales</taxon>
        <taxon>Agaricineae</taxon>
        <taxon>Strophariaceae</taxon>
        <taxon>Hypholoma</taxon>
    </lineage>
</organism>
<gene>
    <name evidence="3" type="ORF">HYPSUDRAFT_220034</name>
</gene>
<keyword evidence="4" id="KW-1185">Reference proteome</keyword>
<name>A0A0D2KLH5_HYPSF</name>
<evidence type="ECO:0000313" key="4">
    <source>
        <dbReference type="Proteomes" id="UP000054270"/>
    </source>
</evidence>
<proteinExistence type="predicted"/>
<dbReference type="Proteomes" id="UP000054270">
    <property type="component" value="Unassembled WGS sequence"/>
</dbReference>
<evidence type="ECO:0000256" key="2">
    <source>
        <dbReference type="SAM" id="SignalP"/>
    </source>
</evidence>
<evidence type="ECO:0000256" key="1">
    <source>
        <dbReference type="SAM" id="MobiDB-lite"/>
    </source>
</evidence>
<dbReference type="OrthoDB" id="3095139at2759"/>
<reference evidence="4" key="1">
    <citation type="submission" date="2014-04" db="EMBL/GenBank/DDBJ databases">
        <title>Evolutionary Origins and Diversification of the Mycorrhizal Mutualists.</title>
        <authorList>
            <consortium name="DOE Joint Genome Institute"/>
            <consortium name="Mycorrhizal Genomics Consortium"/>
            <person name="Kohler A."/>
            <person name="Kuo A."/>
            <person name="Nagy L.G."/>
            <person name="Floudas D."/>
            <person name="Copeland A."/>
            <person name="Barry K.W."/>
            <person name="Cichocki N."/>
            <person name="Veneault-Fourrey C."/>
            <person name="LaButti K."/>
            <person name="Lindquist E.A."/>
            <person name="Lipzen A."/>
            <person name="Lundell T."/>
            <person name="Morin E."/>
            <person name="Murat C."/>
            <person name="Riley R."/>
            <person name="Ohm R."/>
            <person name="Sun H."/>
            <person name="Tunlid A."/>
            <person name="Henrissat B."/>
            <person name="Grigoriev I.V."/>
            <person name="Hibbett D.S."/>
            <person name="Martin F."/>
        </authorList>
    </citation>
    <scope>NUCLEOTIDE SEQUENCE [LARGE SCALE GENOMIC DNA]</scope>
    <source>
        <strain evidence="4">FD-334 SS-4</strain>
    </source>
</reference>
<accession>A0A0D2KLH5</accession>
<sequence length="173" mass="18507">MFSIRIISLAALLLGSVAVNAAVTAHHVQPGNLYVAKPAHFSPQHEGDTGPSGHRNHPVVALSHPDAHGWVPVAAVSHNHPAHMGPTENAQRFDHDTHHGGHGGFESGSRIATARLVHVHVDDLHHVNADSGLPTHLRGDDTHNLRAAVRAASGQSFDNPRHRTPTPPWRSGH</sequence>
<feature type="region of interest" description="Disordered" evidence="1">
    <location>
        <begin position="151"/>
        <end position="173"/>
    </location>
</feature>
<feature type="signal peptide" evidence="2">
    <location>
        <begin position="1"/>
        <end position="21"/>
    </location>
</feature>
<dbReference type="AlphaFoldDB" id="A0A0D2KLH5"/>